<evidence type="ECO:0000256" key="3">
    <source>
        <dbReference type="ARBA" id="ARBA00022837"/>
    </source>
</evidence>
<dbReference type="PROSITE" id="PS00018">
    <property type="entry name" value="EF_HAND_1"/>
    <property type="match status" value="3"/>
</dbReference>
<evidence type="ECO:0000313" key="6">
    <source>
        <dbReference type="EMBL" id="GLC50852.1"/>
    </source>
</evidence>
<name>A0A9W6BEV0_9CHLO</name>
<evidence type="ECO:0000256" key="4">
    <source>
        <dbReference type="SAM" id="MobiDB-lite"/>
    </source>
</evidence>
<comment type="caution">
    <text evidence="6">The sequence shown here is derived from an EMBL/GenBank/DDBJ whole genome shotgun (WGS) entry which is preliminary data.</text>
</comment>
<proteinExistence type="predicted"/>
<evidence type="ECO:0000256" key="2">
    <source>
        <dbReference type="ARBA" id="ARBA00022737"/>
    </source>
</evidence>
<keyword evidence="7" id="KW-1185">Reference proteome</keyword>
<gene>
    <name evidence="6" type="primary">PLESTBF000225</name>
    <name evidence="6" type="ORF">PLESTB_000438900</name>
</gene>
<feature type="domain" description="EF-hand" evidence="5">
    <location>
        <begin position="147"/>
        <end position="182"/>
    </location>
</feature>
<dbReference type="CDD" id="cd00051">
    <property type="entry name" value="EFh"/>
    <property type="match status" value="1"/>
</dbReference>
<dbReference type="SUPFAM" id="SSF47473">
    <property type="entry name" value="EF-hand"/>
    <property type="match status" value="1"/>
</dbReference>
<dbReference type="InterPro" id="IPR011992">
    <property type="entry name" value="EF-hand-dom_pair"/>
</dbReference>
<sequence length="437" mass="46450">MSSLNPTRNATRVQAPPGGHSSISFGGGELPMSPSKAVPAPIPEPEPVQPAAVQPAVAGVAEVTEVEPAAPEDDGPSLEMLKLQAIGAVAAATDAPDVREAITMLLKKLQVASAQQAKPEAPTDAAPTDVDPALAALKAALKLRGTHGIITIGKKFRSMDDNGDRKLAYDEFKKALLEIKLGLSETDMTRLFRHFDRDASGLVTFDELLLGLRGELNERRLAMVKRCFKVLDINGDGKVTLADLERRYDASRHPDVIAGTKSQRMVLLEFLGVFEGSGGGTQGDGLLEFDEFKNYYAMISANVDEGPSGDDYFELLMRNVWHVSGGEGWCANTTCKRVLVVFEDDAQKVIELTDDFDVDVKDLAAVKTKLAEQGIKDIKSVALYGDMTGTSNSGSTGGAATPGSPAPSTSSDAPSSTPRSAAGRRNPDHNRSSIIFG</sequence>
<dbReference type="Pfam" id="PF13202">
    <property type="entry name" value="EF-hand_5"/>
    <property type="match status" value="1"/>
</dbReference>
<dbReference type="Gene3D" id="1.10.238.10">
    <property type="entry name" value="EF-hand"/>
    <property type="match status" value="2"/>
</dbReference>
<feature type="region of interest" description="Disordered" evidence="4">
    <location>
        <begin position="391"/>
        <end position="437"/>
    </location>
</feature>
<evidence type="ECO:0000259" key="5">
    <source>
        <dbReference type="PROSITE" id="PS50222"/>
    </source>
</evidence>
<organism evidence="6 7">
    <name type="scientific">Pleodorina starrii</name>
    <dbReference type="NCBI Taxonomy" id="330485"/>
    <lineage>
        <taxon>Eukaryota</taxon>
        <taxon>Viridiplantae</taxon>
        <taxon>Chlorophyta</taxon>
        <taxon>core chlorophytes</taxon>
        <taxon>Chlorophyceae</taxon>
        <taxon>CS clade</taxon>
        <taxon>Chlamydomonadales</taxon>
        <taxon>Volvocaceae</taxon>
        <taxon>Pleodorina</taxon>
    </lineage>
</organism>
<keyword evidence="2" id="KW-0677">Repeat</keyword>
<dbReference type="AlphaFoldDB" id="A0A9W6BEV0"/>
<dbReference type="Proteomes" id="UP001165080">
    <property type="component" value="Unassembled WGS sequence"/>
</dbReference>
<feature type="compositionally biased region" description="Low complexity" evidence="4">
    <location>
        <begin position="391"/>
        <end position="421"/>
    </location>
</feature>
<feature type="domain" description="EF-hand" evidence="5">
    <location>
        <begin position="183"/>
        <end position="218"/>
    </location>
</feature>
<evidence type="ECO:0000256" key="1">
    <source>
        <dbReference type="ARBA" id="ARBA00022723"/>
    </source>
</evidence>
<dbReference type="SMART" id="SM00054">
    <property type="entry name" value="EFh"/>
    <property type="match status" value="3"/>
</dbReference>
<dbReference type="PANTHER" id="PTHR34524:SF6">
    <property type="entry name" value="CALCYPHOSINE LIKE"/>
    <property type="match status" value="1"/>
</dbReference>
<dbReference type="PROSITE" id="PS50222">
    <property type="entry name" value="EF_HAND_2"/>
    <property type="match status" value="3"/>
</dbReference>
<keyword evidence="3" id="KW-0106">Calcium</keyword>
<dbReference type="EMBL" id="BRXU01000004">
    <property type="protein sequence ID" value="GLC50852.1"/>
    <property type="molecule type" value="Genomic_DNA"/>
</dbReference>
<dbReference type="Pfam" id="PF13499">
    <property type="entry name" value="EF-hand_7"/>
    <property type="match status" value="1"/>
</dbReference>
<keyword evidence="1" id="KW-0479">Metal-binding</keyword>
<dbReference type="GO" id="GO:0005509">
    <property type="term" value="F:calcium ion binding"/>
    <property type="evidence" value="ECO:0007669"/>
    <property type="project" value="InterPro"/>
</dbReference>
<evidence type="ECO:0000313" key="7">
    <source>
        <dbReference type="Proteomes" id="UP001165080"/>
    </source>
</evidence>
<protein>
    <recommendedName>
        <fullName evidence="5">EF-hand domain-containing protein</fullName>
    </recommendedName>
</protein>
<accession>A0A9W6BEV0</accession>
<dbReference type="InterPro" id="IPR018247">
    <property type="entry name" value="EF_Hand_1_Ca_BS"/>
</dbReference>
<dbReference type="InterPro" id="IPR051581">
    <property type="entry name" value="Ca-bind"/>
</dbReference>
<dbReference type="InterPro" id="IPR002048">
    <property type="entry name" value="EF_hand_dom"/>
</dbReference>
<reference evidence="6 7" key="1">
    <citation type="journal article" date="2023" name="Commun. Biol.">
        <title>Reorganization of the ancestral sex-determining regions during the evolution of trioecy in Pleodorina starrii.</title>
        <authorList>
            <person name="Takahashi K."/>
            <person name="Suzuki S."/>
            <person name="Kawai-Toyooka H."/>
            <person name="Yamamoto K."/>
            <person name="Hamaji T."/>
            <person name="Ootsuki R."/>
            <person name="Yamaguchi H."/>
            <person name="Kawachi M."/>
            <person name="Higashiyama T."/>
            <person name="Nozaki H."/>
        </authorList>
    </citation>
    <scope>NUCLEOTIDE SEQUENCE [LARGE SCALE GENOMIC DNA]</scope>
    <source>
        <strain evidence="6 7">NIES-4479</strain>
    </source>
</reference>
<feature type="domain" description="EF-hand" evidence="5">
    <location>
        <begin position="219"/>
        <end position="254"/>
    </location>
</feature>
<feature type="region of interest" description="Disordered" evidence="4">
    <location>
        <begin position="1"/>
        <end position="56"/>
    </location>
</feature>
<feature type="compositionally biased region" description="Polar residues" evidence="4">
    <location>
        <begin position="1"/>
        <end position="12"/>
    </location>
</feature>
<dbReference type="PANTHER" id="PTHR34524">
    <property type="entry name" value="CALCYPHOSIN"/>
    <property type="match status" value="1"/>
</dbReference>